<protein>
    <submittedName>
        <fullName evidence="2">Uncharacterized protein</fullName>
    </submittedName>
</protein>
<keyword evidence="1" id="KW-1133">Transmembrane helix</keyword>
<evidence type="ECO:0000313" key="3">
    <source>
        <dbReference type="Proteomes" id="UP000184310"/>
    </source>
</evidence>
<dbReference type="Proteomes" id="UP000184310">
    <property type="component" value="Unassembled WGS sequence"/>
</dbReference>
<dbReference type="STRING" id="1121302.SAMN02745163_04174"/>
<dbReference type="RefSeq" id="WP_072992912.1">
    <property type="nucleotide sequence ID" value="NZ_FQZB01000022.1"/>
</dbReference>
<organism evidence="2 3">
    <name type="scientific">Clostridium cavendishii DSM 21758</name>
    <dbReference type="NCBI Taxonomy" id="1121302"/>
    <lineage>
        <taxon>Bacteria</taxon>
        <taxon>Bacillati</taxon>
        <taxon>Bacillota</taxon>
        <taxon>Clostridia</taxon>
        <taxon>Eubacteriales</taxon>
        <taxon>Clostridiaceae</taxon>
        <taxon>Clostridium</taxon>
    </lineage>
</organism>
<keyword evidence="3" id="KW-1185">Reference proteome</keyword>
<name>A0A1M6U4V1_9CLOT</name>
<feature type="transmembrane region" description="Helical" evidence="1">
    <location>
        <begin position="21"/>
        <end position="40"/>
    </location>
</feature>
<keyword evidence="1" id="KW-0472">Membrane</keyword>
<evidence type="ECO:0000313" key="2">
    <source>
        <dbReference type="EMBL" id="SHK64194.1"/>
    </source>
</evidence>
<accession>A0A1M6U4V1</accession>
<dbReference type="AlphaFoldDB" id="A0A1M6U4V1"/>
<keyword evidence="1" id="KW-0812">Transmembrane</keyword>
<proteinExistence type="predicted"/>
<evidence type="ECO:0000256" key="1">
    <source>
        <dbReference type="SAM" id="Phobius"/>
    </source>
</evidence>
<sequence>MDRLFICVRNNKRDLVINSSFSFINTLVYSYISNVFVSFIDSKTYLSLLLNNLLELKEDISIFKCY</sequence>
<gene>
    <name evidence="2" type="ORF">SAMN02745163_04174</name>
</gene>
<dbReference type="EMBL" id="FQZB01000022">
    <property type="protein sequence ID" value="SHK64194.1"/>
    <property type="molecule type" value="Genomic_DNA"/>
</dbReference>
<reference evidence="2 3" key="1">
    <citation type="submission" date="2016-11" db="EMBL/GenBank/DDBJ databases">
        <authorList>
            <person name="Jaros S."/>
            <person name="Januszkiewicz K."/>
            <person name="Wedrychowicz H."/>
        </authorList>
    </citation>
    <scope>NUCLEOTIDE SEQUENCE [LARGE SCALE GENOMIC DNA]</scope>
    <source>
        <strain evidence="2 3">DSM 21758</strain>
    </source>
</reference>